<name>A0ABT9BDW7_9BACT</name>
<evidence type="ECO:0000313" key="2">
    <source>
        <dbReference type="Proteomes" id="UP001176429"/>
    </source>
</evidence>
<organism evidence="1 2">
    <name type="scientific">Hymenobacter aranciens</name>
    <dbReference type="NCBI Taxonomy" id="3063996"/>
    <lineage>
        <taxon>Bacteria</taxon>
        <taxon>Pseudomonadati</taxon>
        <taxon>Bacteroidota</taxon>
        <taxon>Cytophagia</taxon>
        <taxon>Cytophagales</taxon>
        <taxon>Hymenobacteraceae</taxon>
        <taxon>Hymenobacter</taxon>
    </lineage>
</organism>
<dbReference type="RefSeq" id="WP_305007769.1">
    <property type="nucleotide sequence ID" value="NZ_JAUQSY010000011.1"/>
</dbReference>
<reference evidence="1" key="1">
    <citation type="submission" date="2023-07" db="EMBL/GenBank/DDBJ databases">
        <authorList>
            <person name="Kim M.K."/>
        </authorList>
    </citation>
    <scope>NUCLEOTIDE SEQUENCE</scope>
    <source>
        <strain evidence="1">ASUV-10-1</strain>
    </source>
</reference>
<dbReference type="EMBL" id="JAUQSY010000011">
    <property type="protein sequence ID" value="MDO7876407.1"/>
    <property type="molecule type" value="Genomic_DNA"/>
</dbReference>
<evidence type="ECO:0000313" key="1">
    <source>
        <dbReference type="EMBL" id="MDO7876407.1"/>
    </source>
</evidence>
<proteinExistence type="predicted"/>
<gene>
    <name evidence="1" type="ORF">Q5H93_16810</name>
</gene>
<keyword evidence="2" id="KW-1185">Reference proteome</keyword>
<protein>
    <recommendedName>
        <fullName evidence="3">Outer membrane protein beta-barrel domain-containing protein</fullName>
    </recommendedName>
</protein>
<evidence type="ECO:0008006" key="3">
    <source>
        <dbReference type="Google" id="ProtNLM"/>
    </source>
</evidence>
<dbReference type="Proteomes" id="UP001176429">
    <property type="component" value="Unassembled WGS sequence"/>
</dbReference>
<accession>A0ABT9BDW7</accession>
<sequence>MNAQFLASADRSSAWLTKLIFWMGTTVLALLLAGPAAAQASFADRAASYEAQKTMTISTIRFPETKAATLNFIRRRATQLQKQEETPEQLVAEFSLPLSAVPALDSLVGTFGYVQENNLNRRNQEPRLEEQKSEVRADSLRLVRLQEKLLLAEPSSAKALELQTQIDANEAALRRQRLDRSRYAQHEGHAYVTLRLFDEVSFPVANRKVNFVNMPGVEFGYLFVANPKLGLSAARYQGYSIKYLVTRGKSYFNLGIYKPVSPRAEPSDSSFINEMAVINFGQDFYPRNFGRGKRRFCNLYTSYQLGGFIANRQGARSEFIPNLNLGMGVEVVKTKHVLLDLKGSYFVPLHGDSRSLRGVLAQGAFNFVF</sequence>
<comment type="caution">
    <text evidence="1">The sequence shown here is derived from an EMBL/GenBank/DDBJ whole genome shotgun (WGS) entry which is preliminary data.</text>
</comment>